<dbReference type="AlphaFoldDB" id="A0A3M6U0L8"/>
<keyword evidence="3" id="KW-1185">Reference proteome</keyword>
<reference evidence="2 3" key="1">
    <citation type="journal article" date="2018" name="Sci. Rep.">
        <title>Comparative analysis of the Pocillopora damicornis genome highlights role of immune system in coral evolution.</title>
        <authorList>
            <person name="Cunning R."/>
            <person name="Bay R.A."/>
            <person name="Gillette P."/>
            <person name="Baker A.C."/>
            <person name="Traylor-Knowles N."/>
        </authorList>
    </citation>
    <scope>NUCLEOTIDE SEQUENCE [LARGE SCALE GENOMIC DNA]</scope>
    <source>
        <strain evidence="2">RSMAS</strain>
        <tissue evidence="2">Whole animal</tissue>
    </source>
</reference>
<evidence type="ECO:0000313" key="2">
    <source>
        <dbReference type="EMBL" id="RMX47245.1"/>
    </source>
</evidence>
<feature type="transmembrane region" description="Helical" evidence="1">
    <location>
        <begin position="98"/>
        <end position="125"/>
    </location>
</feature>
<keyword evidence="1" id="KW-0472">Membrane</keyword>
<sequence>MLHVREVRTVTRGIELARQPVQSGLMRGIVLTASYIETRDMYLPGSVPATIVQPSAPRILPPPPSLPLSPPSNEFSWVECCFGCEDGHEWYSPAGKGFFIVLLLLVLYLIIGELLLAYFVLFCLLTGCEDE</sequence>
<evidence type="ECO:0000313" key="3">
    <source>
        <dbReference type="Proteomes" id="UP000275408"/>
    </source>
</evidence>
<accession>A0A3M6U0L8</accession>
<dbReference type="Proteomes" id="UP000275408">
    <property type="component" value="Unassembled WGS sequence"/>
</dbReference>
<dbReference type="EMBL" id="RCHS01002452">
    <property type="protein sequence ID" value="RMX47245.1"/>
    <property type="molecule type" value="Genomic_DNA"/>
</dbReference>
<keyword evidence="1" id="KW-1133">Transmembrane helix</keyword>
<evidence type="ECO:0000256" key="1">
    <source>
        <dbReference type="SAM" id="Phobius"/>
    </source>
</evidence>
<comment type="caution">
    <text evidence="2">The sequence shown here is derived from an EMBL/GenBank/DDBJ whole genome shotgun (WGS) entry which is preliminary data.</text>
</comment>
<protein>
    <submittedName>
        <fullName evidence="2">Uncharacterized protein</fullName>
    </submittedName>
</protein>
<proteinExistence type="predicted"/>
<keyword evidence="1" id="KW-0812">Transmembrane</keyword>
<name>A0A3M6U0L8_POCDA</name>
<gene>
    <name evidence="2" type="ORF">pdam_00012898</name>
</gene>
<organism evidence="2 3">
    <name type="scientific">Pocillopora damicornis</name>
    <name type="common">Cauliflower coral</name>
    <name type="synonym">Millepora damicornis</name>
    <dbReference type="NCBI Taxonomy" id="46731"/>
    <lineage>
        <taxon>Eukaryota</taxon>
        <taxon>Metazoa</taxon>
        <taxon>Cnidaria</taxon>
        <taxon>Anthozoa</taxon>
        <taxon>Hexacorallia</taxon>
        <taxon>Scleractinia</taxon>
        <taxon>Astrocoeniina</taxon>
        <taxon>Pocilloporidae</taxon>
        <taxon>Pocillopora</taxon>
    </lineage>
</organism>